<evidence type="ECO:0000313" key="3">
    <source>
        <dbReference type="EMBL" id="RZU62214.1"/>
    </source>
</evidence>
<dbReference type="RefSeq" id="WP_130450795.1">
    <property type="nucleotide sequence ID" value="NZ_SHLA01000001.1"/>
</dbReference>
<dbReference type="SUPFAM" id="SSF88697">
    <property type="entry name" value="PUA domain-like"/>
    <property type="match status" value="1"/>
</dbReference>
<dbReference type="PANTHER" id="PTHR39203">
    <property type="entry name" value="CYTOPLASMIC PROTEIN-RELATED"/>
    <property type="match status" value="1"/>
</dbReference>
<dbReference type="CDD" id="cd06553">
    <property type="entry name" value="ASCH_Ef3133_like"/>
    <property type="match status" value="1"/>
</dbReference>
<dbReference type="AlphaFoldDB" id="A0A4Q8ADK1"/>
<dbReference type="PANTHER" id="PTHR39203:SF1">
    <property type="entry name" value="CYTOPLASMIC PROTEIN"/>
    <property type="match status" value="1"/>
</dbReference>
<dbReference type="Pfam" id="PF04266">
    <property type="entry name" value="ASCH"/>
    <property type="match status" value="1"/>
</dbReference>
<proteinExistence type="predicted"/>
<accession>A0A4Q8ADK1</accession>
<protein>
    <submittedName>
        <fullName evidence="3">Uncharacterized protein YhfF</fullName>
    </submittedName>
</protein>
<evidence type="ECO:0000256" key="1">
    <source>
        <dbReference type="SAM" id="MobiDB-lite"/>
    </source>
</evidence>
<sequence length="199" mass="21790">MSEEFQASQSSLERPGSAATPADSDRLPPVDQGAARAMWNEYVAATAVVPEESSDYIAECFGDSPALADALLHAVTHGAKRATSSLLVEYVEEGEPRPEIGGHWVVCDGSGEPAIIVRTTELMLAAFDDVDAAFAHDEGEDDRSLESWRREHEKFWRRTRAAAGHDWRPEDTLQPGQELVLERFAVVWPPEFADRGAAA</sequence>
<reference evidence="3 4" key="1">
    <citation type="submission" date="2019-02" db="EMBL/GenBank/DDBJ databases">
        <title>Sequencing the genomes of 1000 actinobacteria strains.</title>
        <authorList>
            <person name="Klenk H.-P."/>
        </authorList>
    </citation>
    <scope>NUCLEOTIDE SEQUENCE [LARGE SCALE GENOMIC DNA]</scope>
    <source>
        <strain evidence="3 4">DSM 17364</strain>
    </source>
</reference>
<organism evidence="3 4">
    <name type="scientific">Zhihengliuella halotolerans</name>
    <dbReference type="NCBI Taxonomy" id="370736"/>
    <lineage>
        <taxon>Bacteria</taxon>
        <taxon>Bacillati</taxon>
        <taxon>Actinomycetota</taxon>
        <taxon>Actinomycetes</taxon>
        <taxon>Micrococcales</taxon>
        <taxon>Micrococcaceae</taxon>
        <taxon>Zhihengliuella</taxon>
    </lineage>
</organism>
<dbReference type="InterPro" id="IPR009326">
    <property type="entry name" value="DUF984"/>
</dbReference>
<evidence type="ECO:0000313" key="4">
    <source>
        <dbReference type="Proteomes" id="UP000292685"/>
    </source>
</evidence>
<evidence type="ECO:0000259" key="2">
    <source>
        <dbReference type="SMART" id="SM01022"/>
    </source>
</evidence>
<dbReference type="SMART" id="SM01022">
    <property type="entry name" value="ASCH"/>
    <property type="match status" value="1"/>
</dbReference>
<dbReference type="OrthoDB" id="9807542at2"/>
<gene>
    <name evidence="3" type="ORF">EV380_1804</name>
</gene>
<dbReference type="EMBL" id="SHLA01000001">
    <property type="protein sequence ID" value="RZU62214.1"/>
    <property type="molecule type" value="Genomic_DNA"/>
</dbReference>
<dbReference type="Proteomes" id="UP000292685">
    <property type="component" value="Unassembled WGS sequence"/>
</dbReference>
<dbReference type="InterPro" id="IPR015947">
    <property type="entry name" value="PUA-like_sf"/>
</dbReference>
<dbReference type="InterPro" id="IPR007374">
    <property type="entry name" value="ASCH_domain"/>
</dbReference>
<comment type="caution">
    <text evidence="3">The sequence shown here is derived from an EMBL/GenBank/DDBJ whole genome shotgun (WGS) entry which is preliminary data.</text>
</comment>
<feature type="compositionally biased region" description="Polar residues" evidence="1">
    <location>
        <begin position="1"/>
        <end position="12"/>
    </location>
</feature>
<name>A0A4Q8ADK1_9MICC</name>
<keyword evidence="4" id="KW-1185">Reference proteome</keyword>
<feature type="region of interest" description="Disordered" evidence="1">
    <location>
        <begin position="1"/>
        <end position="31"/>
    </location>
</feature>
<dbReference type="Gene3D" id="3.10.400.10">
    <property type="entry name" value="Sulfate adenylyltransferase"/>
    <property type="match status" value="1"/>
</dbReference>
<feature type="domain" description="ASCH" evidence="2">
    <location>
        <begin position="60"/>
        <end position="188"/>
    </location>
</feature>